<evidence type="ECO:0000313" key="2">
    <source>
        <dbReference type="Proteomes" id="UP001055879"/>
    </source>
</evidence>
<comment type="caution">
    <text evidence="1">The sequence shown here is derived from an EMBL/GenBank/DDBJ whole genome shotgun (WGS) entry which is preliminary data.</text>
</comment>
<reference evidence="2" key="1">
    <citation type="journal article" date="2022" name="Mol. Ecol. Resour.">
        <title>The genomes of chicory, endive, great burdock and yacon provide insights into Asteraceae palaeo-polyploidization history and plant inulin production.</title>
        <authorList>
            <person name="Fan W."/>
            <person name="Wang S."/>
            <person name="Wang H."/>
            <person name="Wang A."/>
            <person name="Jiang F."/>
            <person name="Liu H."/>
            <person name="Zhao H."/>
            <person name="Xu D."/>
            <person name="Zhang Y."/>
        </authorList>
    </citation>
    <scope>NUCLEOTIDE SEQUENCE [LARGE SCALE GENOMIC DNA]</scope>
    <source>
        <strain evidence="2">cv. Niubang</strain>
    </source>
</reference>
<gene>
    <name evidence="1" type="ORF">L6452_06568</name>
</gene>
<name>A0ACB9EJS2_ARCLA</name>
<evidence type="ECO:0000313" key="1">
    <source>
        <dbReference type="EMBL" id="KAI3758995.1"/>
    </source>
</evidence>
<organism evidence="1 2">
    <name type="scientific">Arctium lappa</name>
    <name type="common">Greater burdock</name>
    <name type="synonym">Lappa major</name>
    <dbReference type="NCBI Taxonomy" id="4217"/>
    <lineage>
        <taxon>Eukaryota</taxon>
        <taxon>Viridiplantae</taxon>
        <taxon>Streptophyta</taxon>
        <taxon>Embryophyta</taxon>
        <taxon>Tracheophyta</taxon>
        <taxon>Spermatophyta</taxon>
        <taxon>Magnoliopsida</taxon>
        <taxon>eudicotyledons</taxon>
        <taxon>Gunneridae</taxon>
        <taxon>Pentapetalae</taxon>
        <taxon>asterids</taxon>
        <taxon>campanulids</taxon>
        <taxon>Asterales</taxon>
        <taxon>Asteraceae</taxon>
        <taxon>Carduoideae</taxon>
        <taxon>Cardueae</taxon>
        <taxon>Arctiinae</taxon>
        <taxon>Arctium</taxon>
    </lineage>
</organism>
<protein>
    <submittedName>
        <fullName evidence="1">Uncharacterized protein</fullName>
    </submittedName>
</protein>
<dbReference type="EMBL" id="CM042048">
    <property type="protein sequence ID" value="KAI3758995.1"/>
    <property type="molecule type" value="Genomic_DNA"/>
</dbReference>
<accession>A0ACB9EJS2</accession>
<sequence>MRNYYPLSLSPELESSTLFLCYHRLFFDGGSWQFLAGDSFGCCGRKGLHRMVVSLNRRRIRWRRGDGGGSGADKETTVKDEEKMRSNTMKDEEEIDNPRNRTKTHGSHVQN</sequence>
<reference evidence="1 2" key="2">
    <citation type="journal article" date="2022" name="Mol. Ecol. Resour.">
        <title>The genomes of chicory, endive, great burdock and yacon provide insights into Asteraceae paleo-polyploidization history and plant inulin production.</title>
        <authorList>
            <person name="Fan W."/>
            <person name="Wang S."/>
            <person name="Wang H."/>
            <person name="Wang A."/>
            <person name="Jiang F."/>
            <person name="Liu H."/>
            <person name="Zhao H."/>
            <person name="Xu D."/>
            <person name="Zhang Y."/>
        </authorList>
    </citation>
    <scope>NUCLEOTIDE SEQUENCE [LARGE SCALE GENOMIC DNA]</scope>
    <source>
        <strain evidence="2">cv. Niubang</strain>
    </source>
</reference>
<keyword evidence="2" id="KW-1185">Reference proteome</keyword>
<dbReference type="Proteomes" id="UP001055879">
    <property type="component" value="Linkage Group LG02"/>
</dbReference>
<proteinExistence type="predicted"/>